<reference evidence="1" key="1">
    <citation type="submission" date="2020-09" db="EMBL/GenBank/DDBJ databases">
        <title>Comparative genome analyses of four rice-infecting Rhizoctonia solani isolates reveal extensive enrichment of homogalacturonan modification genes.</title>
        <authorList>
            <person name="Lee D.-Y."/>
            <person name="Jeon J."/>
            <person name="Kim K.-T."/>
            <person name="Cheong K."/>
            <person name="Song H."/>
            <person name="Choi G."/>
            <person name="Ko J."/>
            <person name="Opiyo S.O."/>
            <person name="Zuo S."/>
            <person name="Madhav S."/>
            <person name="Lee Y.-H."/>
            <person name="Wang G.-L."/>
        </authorList>
    </citation>
    <scope>NUCLEOTIDE SEQUENCE</scope>
    <source>
        <strain evidence="1">AG1-IA B2</strain>
    </source>
</reference>
<dbReference type="Proteomes" id="UP000614334">
    <property type="component" value="Unassembled WGS sequence"/>
</dbReference>
<dbReference type="AlphaFoldDB" id="A0A8H7I814"/>
<proteinExistence type="predicted"/>
<name>A0A8H7I814_9AGAM</name>
<accession>A0A8H7I814</accession>
<sequence>MTPWIGEQFRVHDLVSPWTGELVVVHVLAPLGMLPDHVASGMLVKPIHTHSSLKAKPKTLNLSASATSLSLFLKKGKPP</sequence>
<organism evidence="1 2">
    <name type="scientific">Rhizoctonia solani</name>
    <dbReference type="NCBI Taxonomy" id="456999"/>
    <lineage>
        <taxon>Eukaryota</taxon>
        <taxon>Fungi</taxon>
        <taxon>Dikarya</taxon>
        <taxon>Basidiomycota</taxon>
        <taxon>Agaricomycotina</taxon>
        <taxon>Agaricomycetes</taxon>
        <taxon>Cantharellales</taxon>
        <taxon>Ceratobasidiaceae</taxon>
        <taxon>Rhizoctonia</taxon>
    </lineage>
</organism>
<protein>
    <submittedName>
        <fullName evidence="1">Uncharacterized protein</fullName>
    </submittedName>
</protein>
<evidence type="ECO:0000313" key="1">
    <source>
        <dbReference type="EMBL" id="KAF8750762.1"/>
    </source>
</evidence>
<comment type="caution">
    <text evidence="1">The sequence shown here is derived from an EMBL/GenBank/DDBJ whole genome shotgun (WGS) entry which is preliminary data.</text>
</comment>
<gene>
    <name evidence="1" type="ORF">RHS01_09079</name>
</gene>
<dbReference type="EMBL" id="JACYCF010000019">
    <property type="protein sequence ID" value="KAF8750762.1"/>
    <property type="molecule type" value="Genomic_DNA"/>
</dbReference>
<evidence type="ECO:0000313" key="2">
    <source>
        <dbReference type="Proteomes" id="UP000614334"/>
    </source>
</evidence>